<dbReference type="Proteomes" id="UP000275843">
    <property type="component" value="Chromosome"/>
</dbReference>
<dbReference type="InterPro" id="IPR020568">
    <property type="entry name" value="Ribosomal_Su5_D2-typ_SF"/>
</dbReference>
<evidence type="ECO:0000313" key="4">
    <source>
        <dbReference type="EMBL" id="AKA73678.1"/>
    </source>
</evidence>
<evidence type="ECO:0000313" key="7">
    <source>
        <dbReference type="EMBL" id="AZF68147.1"/>
    </source>
</evidence>
<evidence type="ECO:0000313" key="26">
    <source>
        <dbReference type="Proteomes" id="UP000282269"/>
    </source>
</evidence>
<evidence type="ECO:0000313" key="8">
    <source>
        <dbReference type="EMBL" id="AZF70767.1"/>
    </source>
</evidence>
<dbReference type="NCBIfam" id="TIGR00144">
    <property type="entry name" value="beta_RFAP_syn"/>
    <property type="match status" value="1"/>
</dbReference>
<keyword evidence="2" id="KW-0328">Glycosyltransferase</keyword>
<reference evidence="20 21" key="4">
    <citation type="journal article" date="2018" name="Proc. Natl. Acad. Sci. U.S.A.">
        <title>Nonmutational mechanism of inheritance in the Archaeon Sulfolobus solfataricus.</title>
        <authorList>
            <person name="Payne S."/>
            <person name="McCarthy S."/>
            <person name="Johnson T."/>
            <person name="North E."/>
            <person name="Blum P."/>
        </authorList>
    </citation>
    <scope>NUCLEOTIDE SEQUENCE [LARGE SCALE GENOMIC DNA]</scope>
    <source>
        <strain evidence="8 20">SARC-H</strain>
        <strain evidence="9 24">SARC-I</strain>
        <strain evidence="11 25">SARC-N</strain>
        <strain evidence="12 26">SARC-O</strain>
        <strain evidence="13 21">SUL120</strain>
        <strain evidence="7 22">SULG</strain>
        <strain evidence="10 23">SULM</strain>
    </source>
</reference>
<protein>
    <recommendedName>
        <fullName evidence="2">Beta-ribofuranosylaminobenzene 5'-phosphate synthase</fullName>
        <shortName evidence="2">Beta-RFA-P synthase</shortName>
        <ecNumber evidence="2">2.4.2.54</ecNumber>
    </recommendedName>
</protein>
<organism evidence="4 17">
    <name type="scientific">Saccharolobus solfataricus</name>
    <name type="common">Sulfolobus solfataricus</name>
    <dbReference type="NCBI Taxonomy" id="2287"/>
    <lineage>
        <taxon>Archaea</taxon>
        <taxon>Thermoproteota</taxon>
        <taxon>Thermoprotei</taxon>
        <taxon>Sulfolobales</taxon>
        <taxon>Sulfolobaceae</taxon>
        <taxon>Saccharolobus</taxon>
    </lineage>
</organism>
<dbReference type="GeneID" id="44129344"/>
<sequence length="292" mass="32166">MIKIVGLSRIHITLFDLEGKYGRLDGGAGVALKYPRIVVRSGNCFKPEVSLPFDVPKICIEEDFEQHIGLGHTTQYLLSVAKLAAEYNFKRLNSYELAKLVKRGGTSGVGVYAFEYGGFIVDGGHSTKVKRELLPSDFSSAPPPPLIARLNFPWYIYVNVVRGGRRVFGKDEINAFKQAKLEGLDTLARVVLMELIPSVAERDLEGALNAISLIQDLGFKKVEVFLQTDEVKKLMNDMVKAGFPAGLSSFGPAVYTFVSSKREGDELISRFGGFVSEPNNEGAKVFWSTMSS</sequence>
<dbReference type="EMBL" id="CP050869">
    <property type="protein sequence ID" value="QPG50667.1"/>
    <property type="molecule type" value="Genomic_DNA"/>
</dbReference>
<dbReference type="RefSeq" id="WP_009990672.1">
    <property type="nucleotide sequence ID" value="NZ_CP011055.2"/>
</dbReference>
<evidence type="ECO:0000313" key="25">
    <source>
        <dbReference type="Proteomes" id="UP000278715"/>
    </source>
</evidence>
<dbReference type="EMBL" id="CP033238">
    <property type="protein sequence ID" value="AZF76011.1"/>
    <property type="molecule type" value="Genomic_DNA"/>
</dbReference>
<dbReference type="GeneID" id="1455510"/>
<evidence type="ECO:0000313" key="23">
    <source>
        <dbReference type="Proteomes" id="UP000273443"/>
    </source>
</evidence>
<dbReference type="KEGG" id="ssof:SULC_1387"/>
<dbReference type="EMBL" id="CP033240">
    <property type="protein sequence ID" value="AZF81225.1"/>
    <property type="molecule type" value="Genomic_DNA"/>
</dbReference>
<evidence type="ECO:0000313" key="6">
    <source>
        <dbReference type="EMBL" id="AKA79067.1"/>
    </source>
</evidence>
<comment type="similarity">
    <text evidence="2">Belongs to the beta-RFA-P synthase family.</text>
</comment>
<reference evidence="16 17" key="1">
    <citation type="journal article" date="2015" name="Genome Announc.">
        <title>Complete Genome Sequence of Sulfolobus solfataricus Strain 98/2 and Evolved Derivatives.</title>
        <authorList>
            <person name="McCarthy S."/>
            <person name="Gradnigo J."/>
            <person name="Johnson T."/>
            <person name="Payne S."/>
            <person name="Lipzen A."/>
            <person name="Martin J."/>
            <person name="Schackwitz W."/>
            <person name="Moriyama E."/>
            <person name="Blum P."/>
        </authorList>
    </citation>
    <scope>NUCLEOTIDE SEQUENCE [LARGE SCALE GENOMIC DNA]</scope>
    <source>
        <strain evidence="16">98/2 SULC</strain>
        <strain evidence="4">SARC-B</strain>
        <strain evidence="5">SARC-C</strain>
        <strain evidence="6 18">SULA</strain>
        <strain evidence="17">SULB</strain>
    </source>
</reference>
<dbReference type="PANTHER" id="PTHR20861">
    <property type="entry name" value="HOMOSERINE/4-DIPHOSPHOCYTIDYL-2-C-METHYL-D-ERYTHRITOL KINASE"/>
    <property type="match status" value="1"/>
</dbReference>
<comment type="catalytic activity">
    <reaction evidence="2">
        <text>5-phospho-alpha-D-ribose 1-diphosphate + 4-hydroxybenzoate + H(+) = 4-(beta-D-ribofuranosyl)phenol 5'-phosphate + CO2 + diphosphate</text>
        <dbReference type="Rhea" id="RHEA:48556"/>
        <dbReference type="ChEBI" id="CHEBI:15378"/>
        <dbReference type="ChEBI" id="CHEBI:16526"/>
        <dbReference type="ChEBI" id="CHEBI:17879"/>
        <dbReference type="ChEBI" id="CHEBI:33019"/>
        <dbReference type="ChEBI" id="CHEBI:58017"/>
        <dbReference type="ChEBI" id="CHEBI:82767"/>
        <dbReference type="EC" id="2.4.2.54"/>
    </reaction>
</comment>
<dbReference type="EMBL" id="CP033235">
    <property type="protein sequence ID" value="AZF68147.1"/>
    <property type="molecule type" value="Genomic_DNA"/>
</dbReference>
<evidence type="ECO:0000313" key="19">
    <source>
        <dbReference type="Proteomes" id="UP000076770"/>
    </source>
</evidence>
<evidence type="ECO:0000313" key="20">
    <source>
        <dbReference type="Proteomes" id="UP000267993"/>
    </source>
</evidence>
<dbReference type="EMBL" id="CP011057">
    <property type="protein sequence ID" value="AKA79067.1"/>
    <property type="molecule type" value="Genomic_DNA"/>
</dbReference>
<comment type="function">
    <text evidence="2">Catalyzes the condensation of 4-aminobenzoate (pABA) with 5-phospho-alpha-D-ribose 1-diphosphate (PRPP) to produce beta-ribofuranosylaminobenzene 5'-phosphate (beta-RFA-P).</text>
</comment>
<dbReference type="SUPFAM" id="SSF54211">
    <property type="entry name" value="Ribosomal protein S5 domain 2-like"/>
    <property type="match status" value="1"/>
</dbReference>
<evidence type="ECO:0000313" key="9">
    <source>
        <dbReference type="EMBL" id="AZF73387.1"/>
    </source>
</evidence>
<evidence type="ECO:0000313" key="21">
    <source>
        <dbReference type="Proteomes" id="UP000269431"/>
    </source>
</evidence>
<dbReference type="Proteomes" id="UP000076770">
    <property type="component" value="Chromosome i"/>
</dbReference>
<reference evidence="15" key="2">
    <citation type="submission" date="2016-04" db="EMBL/GenBank/DDBJ databases">
        <authorList>
            <person name="Evans L.H."/>
            <person name="Alamgir A."/>
            <person name="Owens N."/>
            <person name="Weber N.D."/>
            <person name="Virtaneva K."/>
            <person name="Barbian K."/>
            <person name="Babar A."/>
            <person name="Rosenke K."/>
        </authorList>
    </citation>
    <scope>NUCLEOTIDE SEQUENCE</scope>
    <source>
        <strain evidence="15">P1</strain>
    </source>
</reference>
<dbReference type="Proteomes" id="UP000269431">
    <property type="component" value="Chromosome"/>
</dbReference>
<dbReference type="KEGG" id="ssoa:SULA_1388"/>
<dbReference type="AlphaFoldDB" id="A0A0E3MDG0"/>
<dbReference type="Proteomes" id="UP000594632">
    <property type="component" value="Chromosome"/>
</dbReference>
<evidence type="ECO:0000313" key="15">
    <source>
        <dbReference type="EMBL" id="SAI83906.1"/>
    </source>
</evidence>
<proteinExistence type="inferred from homology"/>
<dbReference type="EMBL" id="CP033237">
    <property type="protein sequence ID" value="AZF73387.1"/>
    <property type="molecule type" value="Genomic_DNA"/>
</dbReference>
<dbReference type="Proteomes" id="UP000273443">
    <property type="component" value="Chromosome"/>
</dbReference>
<dbReference type="Proteomes" id="UP000278715">
    <property type="component" value="Chromosome"/>
</dbReference>
<evidence type="ECO:0000313" key="11">
    <source>
        <dbReference type="EMBL" id="AZF78621.1"/>
    </source>
</evidence>
<comment type="subunit">
    <text evidence="2">Homodimer.</text>
</comment>
<dbReference type="PIRSF" id="PIRSF004884">
    <property type="entry name" value="Sugar_kin_arch"/>
    <property type="match status" value="1"/>
</dbReference>
<evidence type="ECO:0000313" key="14">
    <source>
        <dbReference type="EMBL" id="QPG50667.1"/>
    </source>
</evidence>
<dbReference type="EMBL" id="CP033239">
    <property type="protein sequence ID" value="AZF78621.1"/>
    <property type="molecule type" value="Genomic_DNA"/>
</dbReference>
<evidence type="ECO:0000313" key="12">
    <source>
        <dbReference type="EMBL" id="AZF81225.1"/>
    </source>
</evidence>
<evidence type="ECO:0000313" key="24">
    <source>
        <dbReference type="Proteomes" id="UP000275843"/>
    </source>
</evidence>
<comment type="pathway">
    <text evidence="2">Cofactor biosynthesis; 5,6,7,8-tetrahydromethanopterin biosynthesis.</text>
</comment>
<dbReference type="UniPathway" id="UPA00065"/>
<dbReference type="Proteomes" id="UP000282269">
    <property type="component" value="Chromosome"/>
</dbReference>
<evidence type="ECO:0000256" key="1">
    <source>
        <dbReference type="ARBA" id="ARBA00022679"/>
    </source>
</evidence>
<keyword evidence="1 2" id="KW-0808">Transferase</keyword>
<dbReference type="EMBL" id="CP033236">
    <property type="protein sequence ID" value="AZF70767.1"/>
    <property type="molecule type" value="Genomic_DNA"/>
</dbReference>
<evidence type="ECO:0000259" key="3">
    <source>
        <dbReference type="Pfam" id="PF08544"/>
    </source>
</evidence>
<gene>
    <name evidence="14" type="ORF">HFC64_13365</name>
    <name evidence="15" type="ORF">SSOP1_0352</name>
    <name evidence="6" type="ORF">SULA_1388</name>
    <name evidence="4" type="ORF">SULB_1389</name>
    <name evidence="5" type="ORF">SULC_1387</name>
    <name evidence="7" type="ORF">SULG_06890</name>
    <name evidence="8" type="ORF">SULH_06890</name>
    <name evidence="9" type="ORF">SULI_06890</name>
    <name evidence="10" type="ORF">SULM_06890</name>
    <name evidence="11" type="ORF">SULN_06890</name>
    <name evidence="12" type="ORF">SULO_06900</name>
    <name evidence="13" type="ORF">SULZ_07135</name>
</gene>
<dbReference type="Proteomes" id="UP000033057">
    <property type="component" value="Chromosome"/>
</dbReference>
<dbReference type="PATRIC" id="fig|2287.6.peg.1435"/>
<evidence type="ECO:0000313" key="18">
    <source>
        <dbReference type="Proteomes" id="UP000033106"/>
    </source>
</evidence>
<dbReference type="Proteomes" id="UP000267993">
    <property type="component" value="Chromosome"/>
</dbReference>
<dbReference type="EMBL" id="CP011055">
    <property type="protein sequence ID" value="AKA73678.1"/>
    <property type="molecule type" value="Genomic_DNA"/>
</dbReference>
<dbReference type="EMBL" id="CP011056">
    <property type="protein sequence ID" value="AKA76375.1"/>
    <property type="molecule type" value="Genomic_DNA"/>
</dbReference>
<dbReference type="EMBL" id="LT549890">
    <property type="protein sequence ID" value="SAI83906.1"/>
    <property type="molecule type" value="Genomic_DNA"/>
</dbReference>
<name>A0A0E3MDG0_SACSO</name>
<evidence type="ECO:0000313" key="27">
    <source>
        <dbReference type="Proteomes" id="UP000594632"/>
    </source>
</evidence>
<evidence type="ECO:0000313" key="17">
    <source>
        <dbReference type="Proteomes" id="UP000033085"/>
    </source>
</evidence>
<dbReference type="Pfam" id="PF08544">
    <property type="entry name" value="GHMP_kinases_C"/>
    <property type="match status" value="1"/>
</dbReference>
<dbReference type="GO" id="GO:0043793">
    <property type="term" value="F:beta-ribofuranosylaminobenzene 5'-phosphate synthase activity"/>
    <property type="evidence" value="ECO:0007669"/>
    <property type="project" value="UniProtKB-EC"/>
</dbReference>
<evidence type="ECO:0000313" key="16">
    <source>
        <dbReference type="Proteomes" id="UP000033057"/>
    </source>
</evidence>
<reference evidence="19" key="3">
    <citation type="submission" date="2016-04" db="EMBL/GenBank/DDBJ databases">
        <authorList>
            <person name="Shah S.A."/>
            <person name="Garrett R.A."/>
        </authorList>
    </citation>
    <scope>NUCLEOTIDE SEQUENCE [LARGE SCALE GENOMIC DNA]</scope>
    <source>
        <strain evidence="19">ATCC 35091 / DSM 1616 / JCM 8930 / NBRC 15331 / P1</strain>
    </source>
</reference>
<evidence type="ECO:0000313" key="22">
    <source>
        <dbReference type="Proteomes" id="UP000273194"/>
    </source>
</evidence>
<dbReference type="KEGG" id="ssol:SULB_1389"/>
<dbReference type="Proteomes" id="UP000033106">
    <property type="component" value="Chromosome"/>
</dbReference>
<dbReference type="GO" id="GO:0005524">
    <property type="term" value="F:ATP binding"/>
    <property type="evidence" value="ECO:0007669"/>
    <property type="project" value="UniProtKB-UniRule"/>
</dbReference>
<dbReference type="InterPro" id="IPR004422">
    <property type="entry name" value="RFAP_synthase"/>
</dbReference>
<accession>A0A0E3MDG0</accession>
<dbReference type="OMA" id="WGPTFYG"/>
<dbReference type="OrthoDB" id="85156at2157"/>
<reference evidence="4" key="5">
    <citation type="submission" date="2018-10" db="EMBL/GenBank/DDBJ databases">
        <authorList>
            <person name="McCarthy S."/>
            <person name="Gradnigo J."/>
            <person name="Johnson T."/>
            <person name="Payne S."/>
            <person name="Lipzen A."/>
            <person name="Schackwitz W."/>
            <person name="Martin J."/>
            <person name="Moriyama E."/>
            <person name="Blum P."/>
        </authorList>
    </citation>
    <scope>NUCLEOTIDE SEQUENCE</scope>
    <source>
        <strain evidence="4">SARC-B</strain>
        <strain evidence="5">SARC-C</strain>
        <strain evidence="6">SULA</strain>
    </source>
</reference>
<dbReference type="EC" id="2.4.2.54" evidence="2"/>
<dbReference type="EMBL" id="CP033241">
    <property type="protein sequence ID" value="AZF83862.1"/>
    <property type="molecule type" value="Genomic_DNA"/>
</dbReference>
<feature type="domain" description="GHMP kinase C-terminal" evidence="3">
    <location>
        <begin position="196"/>
        <end position="271"/>
    </location>
</feature>
<evidence type="ECO:0000256" key="2">
    <source>
        <dbReference type="PIRNR" id="PIRNR004884"/>
    </source>
</evidence>
<dbReference type="Proteomes" id="UP000033085">
    <property type="component" value="Chromosome"/>
</dbReference>
<dbReference type="PANTHER" id="PTHR20861:SF6">
    <property type="entry name" value="BETA-RIBOFURANOSYLPHENOL 5'-PHOSPHATE SYNTHASE"/>
    <property type="match status" value="1"/>
</dbReference>
<evidence type="ECO:0000313" key="5">
    <source>
        <dbReference type="EMBL" id="AKA76375.1"/>
    </source>
</evidence>
<dbReference type="Proteomes" id="UP000273194">
    <property type="component" value="Chromosome"/>
</dbReference>
<evidence type="ECO:0000313" key="10">
    <source>
        <dbReference type="EMBL" id="AZF76011.1"/>
    </source>
</evidence>
<dbReference type="InterPro" id="IPR013750">
    <property type="entry name" value="GHMP_kinase_C_dom"/>
</dbReference>
<reference evidence="14 27" key="6">
    <citation type="journal article" date="2020" name="Nat. Commun.">
        <title>The structures of two archaeal type IV pili illuminate evolutionary relationships.</title>
        <authorList>
            <person name="Wang F."/>
            <person name="Baquero D.P."/>
            <person name="Su Z."/>
            <person name="Beltran L.C."/>
            <person name="Prangishvili D."/>
            <person name="Krupovic M."/>
            <person name="Egelman E.H."/>
        </authorList>
    </citation>
    <scope>NUCLEOTIDE SEQUENCE [LARGE SCALE GENOMIC DNA]</scope>
    <source>
        <strain evidence="14 27">POZ149</strain>
    </source>
</reference>
<evidence type="ECO:0000313" key="13">
    <source>
        <dbReference type="EMBL" id="AZF83862.1"/>
    </source>
</evidence>